<dbReference type="Gene3D" id="3.40.50.1820">
    <property type="entry name" value="alpha/beta hydrolase"/>
    <property type="match status" value="1"/>
</dbReference>
<dbReference type="Pfam" id="PF01738">
    <property type="entry name" value="DLH"/>
    <property type="match status" value="1"/>
</dbReference>
<evidence type="ECO:0000313" key="2">
    <source>
        <dbReference type="EMBL" id="CAH0051483.1"/>
    </source>
</evidence>
<dbReference type="Proteomes" id="UP000775872">
    <property type="component" value="Unassembled WGS sequence"/>
</dbReference>
<gene>
    <name evidence="2" type="ORF">CSOL1703_00014806</name>
</gene>
<feature type="domain" description="Dienelactone hydrolase" evidence="1">
    <location>
        <begin position="31"/>
        <end position="266"/>
    </location>
</feature>
<dbReference type="InterPro" id="IPR002925">
    <property type="entry name" value="Dienelactn_hydro"/>
</dbReference>
<accession>A0A9N9Z9G3</accession>
<dbReference type="GO" id="GO:0016787">
    <property type="term" value="F:hydrolase activity"/>
    <property type="evidence" value="ECO:0007669"/>
    <property type="project" value="InterPro"/>
</dbReference>
<keyword evidence="3" id="KW-1185">Reference proteome</keyword>
<name>A0A9N9Z9G3_9HYPO</name>
<protein>
    <recommendedName>
        <fullName evidence="1">Dienelactone hydrolase domain-containing protein</fullName>
    </recommendedName>
</protein>
<comment type="caution">
    <text evidence="2">The sequence shown here is derived from an EMBL/GenBank/DDBJ whole genome shotgun (WGS) entry which is preliminary data.</text>
</comment>
<evidence type="ECO:0000313" key="3">
    <source>
        <dbReference type="Proteomes" id="UP000775872"/>
    </source>
</evidence>
<dbReference type="PANTHER" id="PTHR17630">
    <property type="entry name" value="DIENELACTONE HYDROLASE"/>
    <property type="match status" value="1"/>
</dbReference>
<dbReference type="SUPFAM" id="SSF53474">
    <property type="entry name" value="alpha/beta-Hydrolases"/>
    <property type="match status" value="1"/>
</dbReference>
<evidence type="ECO:0000259" key="1">
    <source>
        <dbReference type="Pfam" id="PF01738"/>
    </source>
</evidence>
<sequence length="270" mass="29089">MASLAPGRCCSMGALHEGTPNGSSIVIDDHLEAYLAVPPKSIDSQNIGLLYIPDILGIWQNSKLMADLFATQGYTCLVLDIFNGDPAPLEMPEDFDIMDWLSHGSNGNNPHTPEAIDPIILKGLAHLKYLGLARICAVGYCLGAKVRAIQQLPPLKISFSTLAMSNSTPMASNVASLLIHLLLTPDELAAISGPLSIAAAENDDIFTAEKRHESEGILAKTNHRYQINLFSGVEHGFAVRGDPSVKAERFAKDQAFLQAAAWFGDYFGTL</sequence>
<dbReference type="EMBL" id="CABFOC020000040">
    <property type="protein sequence ID" value="CAH0051483.1"/>
    <property type="molecule type" value="Genomic_DNA"/>
</dbReference>
<dbReference type="OrthoDB" id="17560at2759"/>
<organism evidence="2 3">
    <name type="scientific">Clonostachys solani</name>
    <dbReference type="NCBI Taxonomy" id="160281"/>
    <lineage>
        <taxon>Eukaryota</taxon>
        <taxon>Fungi</taxon>
        <taxon>Dikarya</taxon>
        <taxon>Ascomycota</taxon>
        <taxon>Pezizomycotina</taxon>
        <taxon>Sordariomycetes</taxon>
        <taxon>Hypocreomycetidae</taxon>
        <taxon>Hypocreales</taxon>
        <taxon>Bionectriaceae</taxon>
        <taxon>Clonostachys</taxon>
    </lineage>
</organism>
<dbReference type="PANTHER" id="PTHR17630:SF44">
    <property type="entry name" value="PROTEIN AIM2"/>
    <property type="match status" value="1"/>
</dbReference>
<reference evidence="2" key="1">
    <citation type="submission" date="2021-10" db="EMBL/GenBank/DDBJ databases">
        <authorList>
            <person name="Piombo E."/>
        </authorList>
    </citation>
    <scope>NUCLEOTIDE SEQUENCE</scope>
</reference>
<dbReference type="AlphaFoldDB" id="A0A9N9Z9G3"/>
<proteinExistence type="predicted"/>
<dbReference type="InterPro" id="IPR029058">
    <property type="entry name" value="AB_hydrolase_fold"/>
</dbReference>